<keyword evidence="10" id="KW-0614">Plasmid</keyword>
<dbReference type="SUPFAM" id="SSF51703">
    <property type="entry name" value="Cobalamin (vitamin B12)-dependent enzymes"/>
    <property type="match status" value="1"/>
</dbReference>
<dbReference type="NCBIfam" id="TIGR00640">
    <property type="entry name" value="acid_CoA_mut_C"/>
    <property type="match status" value="1"/>
</dbReference>
<keyword evidence="11" id="KW-1185">Reference proteome</keyword>
<dbReference type="InterPro" id="IPR006099">
    <property type="entry name" value="MeMalonylCoA_mutase_a/b_cat"/>
</dbReference>
<evidence type="ECO:0000256" key="5">
    <source>
        <dbReference type="ARBA" id="ARBA00022723"/>
    </source>
</evidence>
<dbReference type="PANTHER" id="PTHR48101">
    <property type="entry name" value="METHYLMALONYL-COA MUTASE, MITOCHONDRIAL-RELATED"/>
    <property type="match status" value="1"/>
</dbReference>
<dbReference type="InterPro" id="IPR036724">
    <property type="entry name" value="Cobalamin-bd_sf"/>
</dbReference>
<dbReference type="Pfam" id="PF01642">
    <property type="entry name" value="MM_CoA_mutase"/>
    <property type="match status" value="1"/>
</dbReference>
<feature type="domain" description="B12-binding" evidence="9">
    <location>
        <begin position="559"/>
        <end position="686"/>
    </location>
</feature>
<keyword evidence="4" id="KW-0846">Cobalamin</keyword>
<sequence length="740" mass="79320">MSGVRHRRVPLKPLYTSADLDGLAHLHSQPGVAPFVRGPYTSMYTSKPWTIRQYAGYADAADSNLAFRRALERGAQGLSVAFDLPTQRGYDSTDEAARADVGLAGVAIDTVDDMTRLFEGIALERVSVSMTMNGAVLPVLAAFIVAAEERGIGMESLSGTVQNDILKEFMVRNAWVFAPEPSLRIVADIARFLGEHMPRFKALSVSGYHFQEAGADASLELALTFANARTYLRSMRSRGLCADTVCEQLSFFFGTGTDFYTEIAKLRAARLMWSDIAEQEGARTAKSRALRMHCQTSGWSLSPVRTQNNIVRTTVEAMAAVFGGTQSLHTNAHDEALALPSASAAQLARDTQLILQHEMGLCDVIDPWAGSYMMESLTAGLVDQARALIDEIDAHGGALEAIRTGWVQRRIRESAAATQARIDAGEQVIVGTNAFVASECDDDAPACLAIDGERVRVQQSRRIAEVRRRRDDTRVRSTLAALTRAARDDDGNLLEAALDCMRARATVGECTRALEAVWPRHVQIAGASSEIYGATRRDDDAWRAACAQVARLAHTLRRKPRVLIAKLGLDGHDRGASVIAAALADAGFQVTTSGLFASPVQAATLAAEECFDVVGVSSLAGAHVALVSALMRELAARNVRAPVVVGGIVPDDDARTLRTLGVADIFGPGSTMHAIVERLVSLIQKSEKAYLTDAVFIGRAESAGSTEVSTLAGTCCASSFDTAPTNFQPAGILTNVKPVG</sequence>
<dbReference type="NCBIfam" id="TIGR00641">
    <property type="entry name" value="acid_CoA_mut_N"/>
    <property type="match status" value="1"/>
</dbReference>
<dbReference type="GO" id="GO:0019678">
    <property type="term" value="P:propionate metabolic process, methylmalonyl pathway"/>
    <property type="evidence" value="ECO:0007669"/>
    <property type="project" value="TreeGrafter"/>
</dbReference>
<evidence type="ECO:0000313" key="10">
    <source>
        <dbReference type="EMBL" id="BAN28054.1"/>
    </source>
</evidence>
<dbReference type="RefSeq" id="WP_016348762.1">
    <property type="nucleotide sequence ID" value="NC_021289.1"/>
</dbReference>
<dbReference type="Proteomes" id="UP000013966">
    <property type="component" value="Plasmid p1"/>
</dbReference>
<dbReference type="InterPro" id="IPR006158">
    <property type="entry name" value="Cobalamin-bd"/>
</dbReference>
<dbReference type="EMBL" id="AP013061">
    <property type="protein sequence ID" value="BAN28054.1"/>
    <property type="molecule type" value="Genomic_DNA"/>
</dbReference>
<evidence type="ECO:0000256" key="6">
    <source>
        <dbReference type="ARBA" id="ARBA00023235"/>
    </source>
</evidence>
<keyword evidence="7" id="KW-0170">Cobalt</keyword>
<reference evidence="10 11" key="1">
    <citation type="journal article" date="2013" name="Genome Announc.">
        <title>Complete Genome Sequence of Burkholderia sp. Strain RPE64, Bacterial Symbiont of the Bean Bug Riptortus pedestris.</title>
        <authorList>
            <person name="Shibata T.F."/>
            <person name="Maeda T."/>
            <person name="Nikoh N."/>
            <person name="Yamaguchi K."/>
            <person name="Oshima K."/>
            <person name="Hattori M."/>
            <person name="Nishiyama T."/>
            <person name="Hasebe M."/>
            <person name="Fukatsu T."/>
            <person name="Kikuchi Y."/>
            <person name="Shigenobu S."/>
        </authorList>
    </citation>
    <scope>NUCLEOTIDE SEQUENCE [LARGE SCALE GENOMIC DNA]</scope>
    <source>
        <plasmid evidence="10 11">p1</plasmid>
    </source>
</reference>
<comment type="similarity">
    <text evidence="2">Belongs to the methylmalonyl-CoA mutase family.</text>
</comment>
<dbReference type="OrthoDB" id="9762378at2"/>
<accession>R4WU02</accession>
<dbReference type="EC" id="5.4.99.2" evidence="3"/>
<dbReference type="KEGG" id="buo:BRPE64_DCDS11180"/>
<reference evidence="10 11" key="2">
    <citation type="journal article" date="2018" name="Int. J. Syst. Evol. Microbiol.">
        <title>Burkholderia insecticola sp. nov., a gut symbiotic bacterium of the bean bug Riptortus pedestris.</title>
        <authorList>
            <person name="Takeshita K."/>
            <person name="Tamaki H."/>
            <person name="Ohbayashi T."/>
            <person name="Meng X.-Y."/>
            <person name="Sone T."/>
            <person name="Mitani Y."/>
            <person name="Peeters C."/>
            <person name="Kikuchi Y."/>
            <person name="Vandamme P."/>
        </authorList>
    </citation>
    <scope>NUCLEOTIDE SEQUENCE [LARGE SCALE GENOMIC DNA]</scope>
    <source>
        <strain evidence="10">RPE64</strain>
        <plasmid evidence="10 11">p1</plasmid>
    </source>
</reference>
<dbReference type="PANTHER" id="PTHR48101:SF4">
    <property type="entry name" value="METHYLMALONYL-COA MUTASE, MITOCHONDRIAL"/>
    <property type="match status" value="1"/>
</dbReference>
<dbReference type="NCBIfam" id="NF006944">
    <property type="entry name" value="PRK09426.1"/>
    <property type="match status" value="1"/>
</dbReference>
<dbReference type="GO" id="GO:0031419">
    <property type="term" value="F:cobalamin binding"/>
    <property type="evidence" value="ECO:0007669"/>
    <property type="project" value="UniProtKB-KW"/>
</dbReference>
<keyword evidence="5" id="KW-0479">Metal-binding</keyword>
<dbReference type="GO" id="GO:0005737">
    <property type="term" value="C:cytoplasm"/>
    <property type="evidence" value="ECO:0007669"/>
    <property type="project" value="TreeGrafter"/>
</dbReference>
<dbReference type="GO" id="GO:0004494">
    <property type="term" value="F:methylmalonyl-CoA mutase activity"/>
    <property type="evidence" value="ECO:0007669"/>
    <property type="project" value="UniProtKB-EC"/>
</dbReference>
<dbReference type="SUPFAM" id="SSF52242">
    <property type="entry name" value="Cobalamin (vitamin B12)-binding domain"/>
    <property type="match status" value="1"/>
</dbReference>
<dbReference type="Gene3D" id="3.20.20.240">
    <property type="entry name" value="Methylmalonyl-CoA mutase"/>
    <property type="match status" value="1"/>
</dbReference>
<evidence type="ECO:0000256" key="3">
    <source>
        <dbReference type="ARBA" id="ARBA00012398"/>
    </source>
</evidence>
<evidence type="ECO:0000256" key="1">
    <source>
        <dbReference type="ARBA" id="ARBA00001922"/>
    </source>
</evidence>
<dbReference type="GO" id="GO:0046872">
    <property type="term" value="F:metal ion binding"/>
    <property type="evidence" value="ECO:0007669"/>
    <property type="project" value="UniProtKB-KW"/>
</dbReference>
<dbReference type="Pfam" id="PF02310">
    <property type="entry name" value="B12-binding"/>
    <property type="match status" value="1"/>
</dbReference>
<dbReference type="PROSITE" id="PS51332">
    <property type="entry name" value="B12_BINDING"/>
    <property type="match status" value="1"/>
</dbReference>
<protein>
    <recommendedName>
        <fullName evidence="8">Methylmalonyl-CoA mutase</fullName>
        <ecNumber evidence="3">5.4.99.2</ecNumber>
    </recommendedName>
</protein>
<evidence type="ECO:0000313" key="11">
    <source>
        <dbReference type="Proteomes" id="UP000013966"/>
    </source>
</evidence>
<organism evidence="10 11">
    <name type="scientific">Caballeronia insecticola</name>
    <dbReference type="NCBI Taxonomy" id="758793"/>
    <lineage>
        <taxon>Bacteria</taxon>
        <taxon>Pseudomonadati</taxon>
        <taxon>Pseudomonadota</taxon>
        <taxon>Betaproteobacteria</taxon>
        <taxon>Burkholderiales</taxon>
        <taxon>Burkholderiaceae</taxon>
        <taxon>Caballeronia</taxon>
    </lineage>
</organism>
<gene>
    <name evidence="10" type="ORF">BRPE64_DCDS11180</name>
</gene>
<evidence type="ECO:0000256" key="7">
    <source>
        <dbReference type="ARBA" id="ARBA00023285"/>
    </source>
</evidence>
<evidence type="ECO:0000256" key="2">
    <source>
        <dbReference type="ARBA" id="ARBA00008465"/>
    </source>
</evidence>
<name>R4WU02_9BURK</name>
<evidence type="ECO:0000256" key="4">
    <source>
        <dbReference type="ARBA" id="ARBA00022628"/>
    </source>
</evidence>
<dbReference type="HOGENOM" id="CLU_009523_3_1_4"/>
<dbReference type="InterPro" id="IPR006098">
    <property type="entry name" value="MMCoA_mutase_a_cat"/>
</dbReference>
<comment type="cofactor">
    <cofactor evidence="1">
        <name>adenosylcob(III)alamin</name>
        <dbReference type="ChEBI" id="CHEBI:18408"/>
    </cofactor>
</comment>
<proteinExistence type="inferred from homology"/>
<geneLocation type="plasmid" evidence="10 11">
    <name>p1</name>
</geneLocation>
<dbReference type="InterPro" id="IPR006159">
    <property type="entry name" value="Acid_CoA_mut_C"/>
</dbReference>
<dbReference type="PATRIC" id="fig|758793.3.peg.6258"/>
<keyword evidence="6" id="KW-0413">Isomerase</keyword>
<evidence type="ECO:0000259" key="9">
    <source>
        <dbReference type="PROSITE" id="PS51332"/>
    </source>
</evidence>
<evidence type="ECO:0000256" key="8">
    <source>
        <dbReference type="ARBA" id="ARBA00072363"/>
    </source>
</evidence>
<dbReference type="Gene3D" id="3.40.50.280">
    <property type="entry name" value="Cobalamin-binding domain"/>
    <property type="match status" value="1"/>
</dbReference>
<dbReference type="AlphaFoldDB" id="R4WU02"/>
<dbReference type="InterPro" id="IPR016176">
    <property type="entry name" value="Cbl-dep_enz_cat"/>
</dbReference>
<dbReference type="FunFam" id="3.20.20.240:FF:000001">
    <property type="entry name" value="Probable methylmalonyl-coa mutase"/>
    <property type="match status" value="1"/>
</dbReference>